<name>A0A7R8YTW9_HERIL</name>
<gene>
    <name evidence="6" type="ORF">HERILL_LOCUS5198</name>
</gene>
<dbReference type="InParanoid" id="A0A7R8YTW9"/>
<proteinExistence type="predicted"/>
<evidence type="ECO:0000259" key="5">
    <source>
        <dbReference type="PROSITE" id="PS51253"/>
    </source>
</evidence>
<evidence type="ECO:0000313" key="7">
    <source>
        <dbReference type="Proteomes" id="UP000594454"/>
    </source>
</evidence>
<dbReference type="GO" id="GO:0005634">
    <property type="term" value="C:nucleus"/>
    <property type="evidence" value="ECO:0007669"/>
    <property type="project" value="UniProtKB-SubCell"/>
</dbReference>
<protein>
    <recommendedName>
        <fullName evidence="5">HTH CENPB-type domain-containing protein</fullName>
    </recommendedName>
</protein>
<dbReference type="InterPro" id="IPR009057">
    <property type="entry name" value="Homeodomain-like_sf"/>
</dbReference>
<dbReference type="Pfam" id="PF04218">
    <property type="entry name" value="CENP-B_N"/>
    <property type="match status" value="1"/>
</dbReference>
<dbReference type="InterPro" id="IPR007889">
    <property type="entry name" value="HTH_Psq"/>
</dbReference>
<comment type="subcellular location">
    <subcellularLocation>
        <location evidence="1">Nucleus</location>
    </subcellularLocation>
</comment>
<keyword evidence="3" id="KW-0539">Nucleus</keyword>
<dbReference type="AlphaFoldDB" id="A0A7R8YTW9"/>
<feature type="region of interest" description="Disordered" evidence="4">
    <location>
        <begin position="230"/>
        <end position="257"/>
    </location>
</feature>
<dbReference type="GO" id="GO:0003677">
    <property type="term" value="F:DNA binding"/>
    <property type="evidence" value="ECO:0007669"/>
    <property type="project" value="UniProtKB-KW"/>
</dbReference>
<feature type="compositionally biased region" description="Acidic residues" evidence="4">
    <location>
        <begin position="230"/>
        <end position="242"/>
    </location>
</feature>
<keyword evidence="7" id="KW-1185">Reference proteome</keyword>
<evidence type="ECO:0000256" key="4">
    <source>
        <dbReference type="SAM" id="MobiDB-lite"/>
    </source>
</evidence>
<keyword evidence="2" id="KW-0238">DNA-binding</keyword>
<accession>A0A7R8YTW9</accession>
<dbReference type="InterPro" id="IPR006600">
    <property type="entry name" value="HTH_CenpB_DNA-bd_dom"/>
</dbReference>
<dbReference type="SUPFAM" id="SSF46689">
    <property type="entry name" value="Homeodomain-like"/>
    <property type="match status" value="2"/>
</dbReference>
<dbReference type="Proteomes" id="UP000594454">
    <property type="component" value="Chromosome 2"/>
</dbReference>
<reference evidence="6 7" key="1">
    <citation type="submission" date="2020-11" db="EMBL/GenBank/DDBJ databases">
        <authorList>
            <person name="Wallbank WR R."/>
            <person name="Pardo Diaz C."/>
            <person name="Kozak K."/>
            <person name="Martin S."/>
            <person name="Jiggins C."/>
            <person name="Moest M."/>
            <person name="Warren A I."/>
            <person name="Generalovic N T."/>
            <person name="Byers J.R.P. K."/>
            <person name="Montejo-Kovacevich G."/>
            <person name="Yen C E."/>
        </authorList>
    </citation>
    <scope>NUCLEOTIDE SEQUENCE [LARGE SCALE GENOMIC DNA]</scope>
</reference>
<sequence length="308" mass="35281">MDESSCVANFYEMERTSKAATKRMRNKLSLAERMDVIRRYENKASVRSLAVIFKCGRTQIKSILRNRNYHLMSWLDSEKQKYDRGSNAQSTVDEPVNLILHEWVKRAQCYQINITDEILLSFGQEIADHLHNKDFVPSNEWLVDFKQRYQLFNIGLNVKQEPNVLPEERKPLSIAIIIDDLQGTYGNSVIPAVNQTQIPDCYGERSESVGSFDGIASGSFYSMDEMLEHEDDSAVQVDDDDSTNSSSGKPSTMCEETSKEIGNYKEALNHLGPLERFALLKENIRAVGLINQLENLFRAEMEKTELQY</sequence>
<dbReference type="Gene3D" id="1.10.10.60">
    <property type="entry name" value="Homeodomain-like"/>
    <property type="match status" value="2"/>
</dbReference>
<evidence type="ECO:0000256" key="2">
    <source>
        <dbReference type="ARBA" id="ARBA00023125"/>
    </source>
</evidence>
<feature type="domain" description="HTH CENPB-type" evidence="5">
    <location>
        <begin position="84"/>
        <end position="155"/>
    </location>
</feature>
<dbReference type="Pfam" id="PF03221">
    <property type="entry name" value="HTH_Tnp_Tc5"/>
    <property type="match status" value="1"/>
</dbReference>
<dbReference type="OrthoDB" id="9909311at2759"/>
<evidence type="ECO:0000256" key="3">
    <source>
        <dbReference type="ARBA" id="ARBA00023242"/>
    </source>
</evidence>
<dbReference type="EMBL" id="LR899010">
    <property type="protein sequence ID" value="CAD7082139.1"/>
    <property type="molecule type" value="Genomic_DNA"/>
</dbReference>
<evidence type="ECO:0000313" key="6">
    <source>
        <dbReference type="EMBL" id="CAD7082139.1"/>
    </source>
</evidence>
<organism evidence="6 7">
    <name type="scientific">Hermetia illucens</name>
    <name type="common">Black soldier fly</name>
    <dbReference type="NCBI Taxonomy" id="343691"/>
    <lineage>
        <taxon>Eukaryota</taxon>
        <taxon>Metazoa</taxon>
        <taxon>Ecdysozoa</taxon>
        <taxon>Arthropoda</taxon>
        <taxon>Hexapoda</taxon>
        <taxon>Insecta</taxon>
        <taxon>Pterygota</taxon>
        <taxon>Neoptera</taxon>
        <taxon>Endopterygota</taxon>
        <taxon>Diptera</taxon>
        <taxon>Brachycera</taxon>
        <taxon>Stratiomyomorpha</taxon>
        <taxon>Stratiomyidae</taxon>
        <taxon>Hermetiinae</taxon>
        <taxon>Hermetia</taxon>
    </lineage>
</organism>
<evidence type="ECO:0000256" key="1">
    <source>
        <dbReference type="ARBA" id="ARBA00004123"/>
    </source>
</evidence>
<dbReference type="PROSITE" id="PS51253">
    <property type="entry name" value="HTH_CENPB"/>
    <property type="match status" value="1"/>
</dbReference>